<evidence type="ECO:0000256" key="1">
    <source>
        <dbReference type="SAM" id="Phobius"/>
    </source>
</evidence>
<dbReference type="AlphaFoldDB" id="A0A3A3YS74"/>
<sequence>MSGAGLAAGAALLAVLVVADLLLSPGYVARVRTAVAAGDPFARTRMYRLTVAVSWTAALAALAVLLAGGATWAEVGFGAPREGSLQRYAGVLVGLAGGLVAVLVAVRSGRGAPQRTVGDIDVLVPRTRRERRWFAAVAVTAGTTEEVVYRALALTVLLAVLPGRLLPVVVGAALFGLAHLYQGRAGVLVTAVLALALGWLYVDTGSLWPGMVLHVLLDLRVLLLPPPAP</sequence>
<keyword evidence="4" id="KW-1185">Reference proteome</keyword>
<dbReference type="InterPro" id="IPR003675">
    <property type="entry name" value="Rce1/LyrA-like_dom"/>
</dbReference>
<gene>
    <name evidence="3" type="ORF">D5H78_14830</name>
</gene>
<dbReference type="Pfam" id="PF02517">
    <property type="entry name" value="Rce1-like"/>
    <property type="match status" value="1"/>
</dbReference>
<reference evidence="3 4" key="1">
    <citation type="submission" date="2018-09" db="EMBL/GenBank/DDBJ databases">
        <title>YIM 75000 draft genome.</title>
        <authorList>
            <person name="Tang S."/>
            <person name="Feng Y."/>
        </authorList>
    </citation>
    <scope>NUCLEOTIDE SEQUENCE [LARGE SCALE GENOMIC DNA]</scope>
    <source>
        <strain evidence="3 4">YIM 75000</strain>
    </source>
</reference>
<keyword evidence="1" id="KW-0472">Membrane</keyword>
<protein>
    <submittedName>
        <fullName evidence="3">CPBP family intramembrane metalloprotease</fullName>
    </submittedName>
</protein>
<feature type="transmembrane region" description="Helical" evidence="1">
    <location>
        <begin position="85"/>
        <end position="106"/>
    </location>
</feature>
<evidence type="ECO:0000313" key="3">
    <source>
        <dbReference type="EMBL" id="RJK94260.1"/>
    </source>
</evidence>
<feature type="transmembrane region" description="Helical" evidence="1">
    <location>
        <begin position="158"/>
        <end position="178"/>
    </location>
</feature>
<feature type="transmembrane region" description="Helical" evidence="1">
    <location>
        <begin position="6"/>
        <end position="28"/>
    </location>
</feature>
<evidence type="ECO:0000259" key="2">
    <source>
        <dbReference type="Pfam" id="PF02517"/>
    </source>
</evidence>
<comment type="caution">
    <text evidence="3">The sequence shown here is derived from an EMBL/GenBank/DDBJ whole genome shotgun (WGS) entry which is preliminary data.</text>
</comment>
<organism evidence="3 4">
    <name type="scientific">Vallicoccus soli</name>
    <dbReference type="NCBI Taxonomy" id="2339232"/>
    <lineage>
        <taxon>Bacteria</taxon>
        <taxon>Bacillati</taxon>
        <taxon>Actinomycetota</taxon>
        <taxon>Actinomycetes</taxon>
        <taxon>Motilibacterales</taxon>
        <taxon>Vallicoccaceae</taxon>
        <taxon>Vallicoccus</taxon>
    </lineage>
</organism>
<feature type="transmembrane region" description="Helical" evidence="1">
    <location>
        <begin position="185"/>
        <end position="202"/>
    </location>
</feature>
<proteinExistence type="predicted"/>
<dbReference type="GO" id="GO:0006508">
    <property type="term" value="P:proteolysis"/>
    <property type="evidence" value="ECO:0007669"/>
    <property type="project" value="UniProtKB-KW"/>
</dbReference>
<dbReference type="GO" id="GO:0008237">
    <property type="term" value="F:metallopeptidase activity"/>
    <property type="evidence" value="ECO:0007669"/>
    <property type="project" value="UniProtKB-KW"/>
</dbReference>
<dbReference type="GO" id="GO:0004175">
    <property type="term" value="F:endopeptidase activity"/>
    <property type="evidence" value="ECO:0007669"/>
    <property type="project" value="UniProtKB-ARBA"/>
</dbReference>
<dbReference type="RefSeq" id="WP_119951269.1">
    <property type="nucleotide sequence ID" value="NZ_QZEZ01000007.1"/>
</dbReference>
<keyword evidence="1" id="KW-1133">Transmembrane helix</keyword>
<name>A0A3A3YS74_9ACTN</name>
<dbReference type="Proteomes" id="UP000265614">
    <property type="component" value="Unassembled WGS sequence"/>
</dbReference>
<keyword evidence="1" id="KW-0812">Transmembrane</keyword>
<keyword evidence="3" id="KW-0645">Protease</keyword>
<accession>A0A3A3YS74</accession>
<dbReference type="EMBL" id="QZEZ01000007">
    <property type="protein sequence ID" value="RJK94260.1"/>
    <property type="molecule type" value="Genomic_DNA"/>
</dbReference>
<keyword evidence="3" id="KW-0482">Metalloprotease</keyword>
<dbReference type="GO" id="GO:0080120">
    <property type="term" value="P:CAAX-box protein maturation"/>
    <property type="evidence" value="ECO:0007669"/>
    <property type="project" value="UniProtKB-ARBA"/>
</dbReference>
<feature type="domain" description="CAAX prenyl protease 2/Lysostaphin resistance protein A-like" evidence="2">
    <location>
        <begin position="133"/>
        <end position="219"/>
    </location>
</feature>
<feature type="transmembrane region" description="Helical" evidence="1">
    <location>
        <begin position="49"/>
        <end position="73"/>
    </location>
</feature>
<keyword evidence="3" id="KW-0378">Hydrolase</keyword>
<evidence type="ECO:0000313" key="4">
    <source>
        <dbReference type="Proteomes" id="UP000265614"/>
    </source>
</evidence>